<evidence type="ECO:0000256" key="1">
    <source>
        <dbReference type="ARBA" id="ARBA00023015"/>
    </source>
</evidence>
<dbReference type="PROSITE" id="PS51118">
    <property type="entry name" value="HTH_HXLR"/>
    <property type="match status" value="1"/>
</dbReference>
<evidence type="ECO:0000313" key="6">
    <source>
        <dbReference type="Proteomes" id="UP000733379"/>
    </source>
</evidence>
<dbReference type="SUPFAM" id="SSF46785">
    <property type="entry name" value="Winged helix' DNA-binding domain"/>
    <property type="match status" value="1"/>
</dbReference>
<dbReference type="EMBL" id="JAHKNI010000001">
    <property type="protein sequence ID" value="MBU3061048.1"/>
    <property type="molecule type" value="Genomic_DNA"/>
</dbReference>
<dbReference type="Gene3D" id="1.10.10.10">
    <property type="entry name" value="Winged helix-like DNA-binding domain superfamily/Winged helix DNA-binding domain"/>
    <property type="match status" value="1"/>
</dbReference>
<evidence type="ECO:0000256" key="3">
    <source>
        <dbReference type="ARBA" id="ARBA00023163"/>
    </source>
</evidence>
<dbReference type="InterPro" id="IPR002577">
    <property type="entry name" value="HTH_HxlR"/>
</dbReference>
<dbReference type="Proteomes" id="UP000733379">
    <property type="component" value="Unassembled WGS sequence"/>
</dbReference>
<dbReference type="Pfam" id="PF01638">
    <property type="entry name" value="HxlR"/>
    <property type="match status" value="1"/>
</dbReference>
<evidence type="ECO:0000259" key="4">
    <source>
        <dbReference type="PROSITE" id="PS51118"/>
    </source>
</evidence>
<keyword evidence="1" id="KW-0805">Transcription regulation</keyword>
<accession>A0ABS6AVI0</accession>
<dbReference type="PANTHER" id="PTHR33204">
    <property type="entry name" value="TRANSCRIPTIONAL REGULATOR, MARR FAMILY"/>
    <property type="match status" value="1"/>
</dbReference>
<dbReference type="InterPro" id="IPR036390">
    <property type="entry name" value="WH_DNA-bd_sf"/>
</dbReference>
<keyword evidence="2" id="KW-0238">DNA-binding</keyword>
<keyword evidence="3" id="KW-0804">Transcription</keyword>
<organism evidence="5 6">
    <name type="scientific">Nocardia albiluteola</name>
    <dbReference type="NCBI Taxonomy" id="2842303"/>
    <lineage>
        <taxon>Bacteria</taxon>
        <taxon>Bacillati</taxon>
        <taxon>Actinomycetota</taxon>
        <taxon>Actinomycetes</taxon>
        <taxon>Mycobacteriales</taxon>
        <taxon>Nocardiaceae</taxon>
        <taxon>Nocardia</taxon>
    </lineage>
</organism>
<gene>
    <name evidence="5" type="ORF">KO481_05850</name>
</gene>
<dbReference type="PANTHER" id="PTHR33204:SF18">
    <property type="entry name" value="TRANSCRIPTIONAL REGULATORY PROTEIN"/>
    <property type="match status" value="1"/>
</dbReference>
<feature type="domain" description="HTH hxlR-type" evidence="4">
    <location>
        <begin position="11"/>
        <end position="110"/>
    </location>
</feature>
<evidence type="ECO:0000313" key="5">
    <source>
        <dbReference type="EMBL" id="MBU3061048.1"/>
    </source>
</evidence>
<dbReference type="RefSeq" id="WP_215915812.1">
    <property type="nucleotide sequence ID" value="NZ_JAHKNI010000001.1"/>
</dbReference>
<proteinExistence type="predicted"/>
<protein>
    <submittedName>
        <fullName evidence="5">Helix-turn-helix transcriptional regulator</fullName>
    </submittedName>
</protein>
<dbReference type="InterPro" id="IPR036388">
    <property type="entry name" value="WH-like_DNA-bd_sf"/>
</dbReference>
<evidence type="ECO:0000256" key="2">
    <source>
        <dbReference type="ARBA" id="ARBA00023125"/>
    </source>
</evidence>
<keyword evidence="6" id="KW-1185">Reference proteome</keyword>
<reference evidence="5 6" key="1">
    <citation type="submission" date="2021-06" db="EMBL/GenBank/DDBJ databases">
        <title>Actinomycetes sequencing.</title>
        <authorList>
            <person name="Shan Q."/>
        </authorList>
    </citation>
    <scope>NUCLEOTIDE SEQUENCE [LARGE SCALE GENOMIC DNA]</scope>
    <source>
        <strain evidence="5 6">NEAU-G5</strain>
    </source>
</reference>
<name>A0ABS6AVI0_9NOCA</name>
<comment type="caution">
    <text evidence="5">The sequence shown here is derived from an EMBL/GenBank/DDBJ whole genome shotgun (WGS) entry which is preliminary data.</text>
</comment>
<sequence length="160" mass="17906">MEWSEQDTTNCSVGRTAEIVGRPWVLLVLREIFRGLHRFDEIQRHLGVSTAMLARRLEFLAEEGLVVSRPYRVPGRRERNEYHLSAAGRELFPILAALHEWGDAHLADDDGPATTYRHRECGAEVRLTFTCDAGHTLTEGLQEIVAEPGPGARALGSIPH</sequence>